<keyword evidence="2" id="KW-1185">Reference proteome</keyword>
<comment type="caution">
    <text evidence="1">The sequence shown here is derived from an EMBL/GenBank/DDBJ whole genome shotgun (WGS) entry which is preliminary data.</text>
</comment>
<reference evidence="2" key="1">
    <citation type="journal article" date="2019" name="Int. J. Syst. Evol. Microbiol.">
        <title>The Global Catalogue of Microorganisms (GCM) 10K type strain sequencing project: providing services to taxonomists for standard genome sequencing and annotation.</title>
        <authorList>
            <consortium name="The Broad Institute Genomics Platform"/>
            <consortium name="The Broad Institute Genome Sequencing Center for Infectious Disease"/>
            <person name="Wu L."/>
            <person name="Ma J."/>
        </authorList>
    </citation>
    <scope>NUCLEOTIDE SEQUENCE [LARGE SCALE GENOMIC DNA]</scope>
    <source>
        <strain evidence="2">JCM 17986</strain>
    </source>
</reference>
<evidence type="ECO:0000313" key="2">
    <source>
        <dbReference type="Proteomes" id="UP001500466"/>
    </source>
</evidence>
<evidence type="ECO:0000313" key="1">
    <source>
        <dbReference type="EMBL" id="GAA4974427.1"/>
    </source>
</evidence>
<organism evidence="1 2">
    <name type="scientific">Yinghuangia aomiensis</name>
    <dbReference type="NCBI Taxonomy" id="676205"/>
    <lineage>
        <taxon>Bacteria</taxon>
        <taxon>Bacillati</taxon>
        <taxon>Actinomycetota</taxon>
        <taxon>Actinomycetes</taxon>
        <taxon>Kitasatosporales</taxon>
        <taxon>Streptomycetaceae</taxon>
        <taxon>Yinghuangia</taxon>
    </lineage>
</organism>
<dbReference type="InterPro" id="IPR029039">
    <property type="entry name" value="Flavoprotein-like_sf"/>
</dbReference>
<dbReference type="SUPFAM" id="SSF52218">
    <property type="entry name" value="Flavoproteins"/>
    <property type="match status" value="1"/>
</dbReference>
<dbReference type="Gene3D" id="3.40.50.360">
    <property type="match status" value="1"/>
</dbReference>
<protein>
    <submittedName>
        <fullName evidence="1">NAD(P)H-dependent oxidoreductase</fullName>
    </submittedName>
</protein>
<dbReference type="EMBL" id="BAABHS010000016">
    <property type="protein sequence ID" value="GAA4974427.1"/>
    <property type="molecule type" value="Genomic_DNA"/>
</dbReference>
<dbReference type="Proteomes" id="UP001500466">
    <property type="component" value="Unassembled WGS sequence"/>
</dbReference>
<proteinExistence type="predicted"/>
<sequence>MTVLLVVHHSPSPTLAELLEAALTGARDPDITGVDIRVRPALTCSPAETLEADGYLLGTPANIGYMSGALKHWFDQVLYVDSGTNQHKPYGLYVHGGSDTAGAVRAVEGAANVMGLRRVRPAVEVVGTVTKPAREACTDLGALVAAELMTEE</sequence>
<accession>A0ABP9HMJ0</accession>
<name>A0ABP9HMJ0_9ACTN</name>
<dbReference type="RefSeq" id="WP_345677538.1">
    <property type="nucleotide sequence ID" value="NZ_BAABHS010000016.1"/>
</dbReference>
<gene>
    <name evidence="1" type="ORF">GCM10023205_46350</name>
</gene>